<dbReference type="PROSITE" id="PS51257">
    <property type="entry name" value="PROKAR_LIPOPROTEIN"/>
    <property type="match status" value="1"/>
</dbReference>
<organism evidence="2 3">
    <name type="scientific">Afipia carboxydohydrogena</name>
    <name type="common">Pseudomonas carboxydohydrogena</name>
    <dbReference type="NCBI Taxonomy" id="290"/>
    <lineage>
        <taxon>Bacteria</taxon>
        <taxon>Pseudomonadati</taxon>
        <taxon>Pseudomonadota</taxon>
        <taxon>Alphaproteobacteria</taxon>
        <taxon>Hyphomicrobiales</taxon>
        <taxon>Nitrobacteraceae</taxon>
        <taxon>Afipia</taxon>
    </lineage>
</organism>
<keyword evidence="2" id="KW-0449">Lipoprotein</keyword>
<sequence>MSWFNARIAARLAAVALLGALTAGCFQPMYAERTPNGGPGLREKLQEVEFVPLNVSNGSREARIGVAIRNAMMFNAYGAATGLPPRYKLTLRLNTQRLSIIINPNTARPDVENYGIDATYELREIETNKPLVAGATTARVSYDIPGQEQRFAQQRAQRDAEDRAAKEIADNISTRLASFFFSNM</sequence>
<evidence type="ECO:0000256" key="1">
    <source>
        <dbReference type="SAM" id="SignalP"/>
    </source>
</evidence>
<proteinExistence type="predicted"/>
<dbReference type="RefSeq" id="WP_275247348.1">
    <property type="nucleotide sequence ID" value="NZ_BAABDX010000001.1"/>
</dbReference>
<dbReference type="EMBL" id="CP113162">
    <property type="protein sequence ID" value="WEF51760.1"/>
    <property type="molecule type" value="Genomic_DNA"/>
</dbReference>
<keyword evidence="3" id="KW-1185">Reference proteome</keyword>
<dbReference type="Pfam" id="PF04390">
    <property type="entry name" value="LptE"/>
    <property type="match status" value="1"/>
</dbReference>
<keyword evidence="1" id="KW-0732">Signal</keyword>
<feature type="chain" id="PRO_5047352081" evidence="1">
    <location>
        <begin position="32"/>
        <end position="184"/>
    </location>
</feature>
<evidence type="ECO:0000313" key="3">
    <source>
        <dbReference type="Proteomes" id="UP001213907"/>
    </source>
</evidence>
<gene>
    <name evidence="2" type="primary">lptE</name>
    <name evidence="2" type="ORF">AFIC_000207</name>
</gene>
<evidence type="ECO:0000313" key="2">
    <source>
        <dbReference type="EMBL" id="WEF51760.1"/>
    </source>
</evidence>
<reference evidence="2 3" key="1">
    <citation type="submission" date="2022-11" db="EMBL/GenBank/DDBJ databases">
        <authorList>
            <person name="Siebert D."/>
            <person name="Busche T."/>
            <person name="Saydam E."/>
            <person name="Kalinowski J."/>
            <person name="Ruckert C."/>
            <person name="Blombach B."/>
        </authorList>
    </citation>
    <scope>NUCLEOTIDE SEQUENCE [LARGE SCALE GENOMIC DNA]</scope>
    <source>
        <strain evidence="2 3">DSM 1083</strain>
    </source>
</reference>
<dbReference type="Gene3D" id="3.30.160.150">
    <property type="entry name" value="Lipoprotein like domain"/>
    <property type="match status" value="1"/>
</dbReference>
<accession>A0ABY8BP60</accession>
<dbReference type="Proteomes" id="UP001213907">
    <property type="component" value="Chromosome"/>
</dbReference>
<dbReference type="InterPro" id="IPR007485">
    <property type="entry name" value="LPS_assembly_LptE"/>
</dbReference>
<name>A0ABY8BP60_AFICR</name>
<feature type="signal peptide" evidence="1">
    <location>
        <begin position="1"/>
        <end position="31"/>
    </location>
</feature>
<protein>
    <submittedName>
        <fullName evidence="2">LPS assembly lipoprotein LptE</fullName>
    </submittedName>
</protein>